<dbReference type="STRING" id="3775.A0A1Q3BN48"/>
<evidence type="ECO:0000256" key="3">
    <source>
        <dbReference type="SAM" id="MobiDB-lite"/>
    </source>
</evidence>
<dbReference type="GO" id="GO:0032875">
    <property type="term" value="P:regulation of DNA endoreduplication"/>
    <property type="evidence" value="ECO:0007669"/>
    <property type="project" value="InterPro"/>
</dbReference>
<dbReference type="PANTHER" id="PTHR33142">
    <property type="entry name" value="CYCLIN-DEPENDENT PROTEIN KINASE INHIBITOR SMR13"/>
    <property type="match status" value="1"/>
</dbReference>
<dbReference type="FunCoup" id="A0A1Q3BN48">
    <property type="interactions" value="15"/>
</dbReference>
<protein>
    <submittedName>
        <fullName evidence="4">Uncharacterized protein</fullName>
    </submittedName>
</protein>
<evidence type="ECO:0000313" key="4">
    <source>
        <dbReference type="EMBL" id="GAV69467.1"/>
    </source>
</evidence>
<evidence type="ECO:0000313" key="5">
    <source>
        <dbReference type="Proteomes" id="UP000187406"/>
    </source>
</evidence>
<organism evidence="4 5">
    <name type="scientific">Cephalotus follicularis</name>
    <name type="common">Albany pitcher plant</name>
    <dbReference type="NCBI Taxonomy" id="3775"/>
    <lineage>
        <taxon>Eukaryota</taxon>
        <taxon>Viridiplantae</taxon>
        <taxon>Streptophyta</taxon>
        <taxon>Embryophyta</taxon>
        <taxon>Tracheophyta</taxon>
        <taxon>Spermatophyta</taxon>
        <taxon>Magnoliopsida</taxon>
        <taxon>eudicotyledons</taxon>
        <taxon>Gunneridae</taxon>
        <taxon>Pentapetalae</taxon>
        <taxon>rosids</taxon>
        <taxon>fabids</taxon>
        <taxon>Oxalidales</taxon>
        <taxon>Cephalotaceae</taxon>
        <taxon>Cephalotus</taxon>
    </lineage>
</organism>
<feature type="compositionally biased region" description="Basic residues" evidence="3">
    <location>
        <begin position="113"/>
        <end position="129"/>
    </location>
</feature>
<evidence type="ECO:0000256" key="1">
    <source>
        <dbReference type="ARBA" id="ARBA00023013"/>
    </source>
</evidence>
<feature type="region of interest" description="Disordered" evidence="3">
    <location>
        <begin position="45"/>
        <end position="70"/>
    </location>
</feature>
<dbReference type="GO" id="GO:0004860">
    <property type="term" value="F:protein kinase inhibitor activity"/>
    <property type="evidence" value="ECO:0007669"/>
    <property type="project" value="UniProtKB-KW"/>
</dbReference>
<gene>
    <name evidence="4" type="ORF">CFOL_v3_12968</name>
</gene>
<proteinExistence type="predicted"/>
<keyword evidence="2" id="KW-0131">Cell cycle</keyword>
<accession>A0A1Q3BN48</accession>
<dbReference type="GO" id="GO:0005634">
    <property type="term" value="C:nucleus"/>
    <property type="evidence" value="ECO:0007669"/>
    <property type="project" value="TreeGrafter"/>
</dbReference>
<dbReference type="InterPro" id="IPR040389">
    <property type="entry name" value="SMR"/>
</dbReference>
<sequence length="164" mass="18924">MYSSGFAKLSHFSMSNSEIFLVKEDQEGIECDILKRPTLEFQDEFIKKQRHHQGSGKSEEDKQEECDHVRVVSHQGPVKLGEFKVEEENDGFKTPTSLEHKMPVIKQCPPAPRKPKPTKRKISSTAPRKKLLLDLSQEVESMFPMPILVDLHQKIKKARREDID</sequence>
<dbReference type="PANTHER" id="PTHR33142:SF65">
    <property type="entry name" value="CYCLIN-DEPENDENT PROTEIN KINASE INHIBITOR SMR2-LIKE"/>
    <property type="match status" value="1"/>
</dbReference>
<dbReference type="EMBL" id="BDDD01000725">
    <property type="protein sequence ID" value="GAV69467.1"/>
    <property type="molecule type" value="Genomic_DNA"/>
</dbReference>
<feature type="region of interest" description="Disordered" evidence="3">
    <location>
        <begin position="83"/>
        <end position="129"/>
    </location>
</feature>
<dbReference type="OrthoDB" id="1933617at2759"/>
<dbReference type="Proteomes" id="UP000187406">
    <property type="component" value="Unassembled WGS sequence"/>
</dbReference>
<reference evidence="5" key="1">
    <citation type="submission" date="2016-04" db="EMBL/GenBank/DDBJ databases">
        <title>Cephalotus genome sequencing.</title>
        <authorList>
            <person name="Fukushima K."/>
            <person name="Hasebe M."/>
            <person name="Fang X."/>
        </authorList>
    </citation>
    <scope>NUCLEOTIDE SEQUENCE [LARGE SCALE GENOMIC DNA]</scope>
    <source>
        <strain evidence="5">cv. St1</strain>
    </source>
</reference>
<feature type="compositionally biased region" description="Basic and acidic residues" evidence="3">
    <location>
        <begin position="57"/>
        <end position="70"/>
    </location>
</feature>
<keyword evidence="5" id="KW-1185">Reference proteome</keyword>
<dbReference type="AlphaFoldDB" id="A0A1Q3BN48"/>
<name>A0A1Q3BN48_CEPFO</name>
<dbReference type="InParanoid" id="A0A1Q3BN48"/>
<comment type="caution">
    <text evidence="4">The sequence shown here is derived from an EMBL/GenBank/DDBJ whole genome shotgun (WGS) entry which is preliminary data.</text>
</comment>
<evidence type="ECO:0000256" key="2">
    <source>
        <dbReference type="ARBA" id="ARBA00023306"/>
    </source>
</evidence>
<keyword evidence="1" id="KW-0649">Protein kinase inhibitor</keyword>